<dbReference type="InterPro" id="IPR036388">
    <property type="entry name" value="WH-like_DNA-bd_sf"/>
</dbReference>
<dbReference type="AlphaFoldDB" id="A0A1H0E0A1"/>
<feature type="region of interest" description="Disordered" evidence="1">
    <location>
        <begin position="53"/>
        <end position="73"/>
    </location>
</feature>
<proteinExistence type="predicted"/>
<name>A0A1H0E0A1_9ACTN</name>
<evidence type="ECO:0000259" key="2">
    <source>
        <dbReference type="Pfam" id="PF01022"/>
    </source>
</evidence>
<accession>A0A1H0E0A1</accession>
<dbReference type="CDD" id="cd00090">
    <property type="entry name" value="HTH_ARSR"/>
    <property type="match status" value="1"/>
</dbReference>
<dbReference type="Pfam" id="PF01022">
    <property type="entry name" value="HTH_5"/>
    <property type="match status" value="1"/>
</dbReference>
<feature type="region of interest" description="Disordered" evidence="1">
    <location>
        <begin position="292"/>
        <end position="342"/>
    </location>
</feature>
<dbReference type="InterPro" id="IPR011991">
    <property type="entry name" value="ArsR-like_HTH"/>
</dbReference>
<dbReference type="Proteomes" id="UP000199341">
    <property type="component" value="Unassembled WGS sequence"/>
</dbReference>
<gene>
    <name evidence="3" type="ORF">SAMN05216259_105421</name>
</gene>
<dbReference type="GO" id="GO:0003700">
    <property type="term" value="F:DNA-binding transcription factor activity"/>
    <property type="evidence" value="ECO:0007669"/>
    <property type="project" value="InterPro"/>
</dbReference>
<evidence type="ECO:0000256" key="1">
    <source>
        <dbReference type="SAM" id="MobiDB-lite"/>
    </source>
</evidence>
<dbReference type="EMBL" id="FNIE01000005">
    <property type="protein sequence ID" value="SDN75716.1"/>
    <property type="molecule type" value="Genomic_DNA"/>
</dbReference>
<dbReference type="SUPFAM" id="SSF46785">
    <property type="entry name" value="Winged helix' DNA-binding domain"/>
    <property type="match status" value="1"/>
</dbReference>
<dbReference type="InterPro" id="IPR001845">
    <property type="entry name" value="HTH_ArsR_DNA-bd_dom"/>
</dbReference>
<feature type="compositionally biased region" description="Low complexity" evidence="1">
    <location>
        <begin position="1"/>
        <end position="16"/>
    </location>
</feature>
<dbReference type="InterPro" id="IPR036390">
    <property type="entry name" value="WH_DNA-bd_sf"/>
</dbReference>
<feature type="region of interest" description="Disordered" evidence="1">
    <location>
        <begin position="1"/>
        <end position="27"/>
    </location>
</feature>
<keyword evidence="4" id="KW-1185">Reference proteome</keyword>
<protein>
    <submittedName>
        <fullName evidence="3">Transcriptional regulator, ArsR family</fullName>
    </submittedName>
</protein>
<evidence type="ECO:0000313" key="3">
    <source>
        <dbReference type="EMBL" id="SDN75716.1"/>
    </source>
</evidence>
<feature type="compositionally biased region" description="Basic and acidic residues" evidence="1">
    <location>
        <begin position="61"/>
        <end position="72"/>
    </location>
</feature>
<dbReference type="InterPro" id="IPR050313">
    <property type="entry name" value="Carb_Metab_HTH_regulators"/>
</dbReference>
<sequence length="342" mass="36143">MSRTGPRGRLPRTGRGPARERRSEVTLSDANHHLWDRRRLPGRAELRNNGIVKNVGGTAREAAEEHTTGERRTRNRVARSILGHGPSTAAELAKRLGLTQAAVRRHLDALVAENIVEARDQRVYGSRGRGRPAKVFALTDCGRDAFDQSYDQLAADALRWIAQTAGGGPQGEAAVSAFARARVAAQAERYRALVEAAAPEDRAKALARALSADGYAATARSAPAPAGGEGPRGFEGEQLCQHHCPVAHTAEQFPQLCEAEAEVFSALLGTHVQRLATIAHGDGVCTTYIPRAHQSADPAGQTRKPGGARDGTAGTADSPAQPPARPTDSDQAPAGTSGRNPA</sequence>
<dbReference type="PANTHER" id="PTHR30363:SF28">
    <property type="entry name" value="TRANSCRIPTIONAL REGULATORY PROTEIN-RELATED"/>
    <property type="match status" value="1"/>
</dbReference>
<evidence type="ECO:0000313" key="4">
    <source>
        <dbReference type="Proteomes" id="UP000199341"/>
    </source>
</evidence>
<dbReference type="Gene3D" id="1.10.10.10">
    <property type="entry name" value="Winged helix-like DNA-binding domain superfamily/Winged helix DNA-binding domain"/>
    <property type="match status" value="1"/>
</dbReference>
<reference evidence="3 4" key="1">
    <citation type="submission" date="2016-10" db="EMBL/GenBank/DDBJ databases">
        <authorList>
            <person name="de Groot N.N."/>
        </authorList>
    </citation>
    <scope>NUCLEOTIDE SEQUENCE [LARGE SCALE GENOMIC DNA]</scope>
    <source>
        <strain evidence="3 4">CGMCC 4.2022</strain>
    </source>
</reference>
<feature type="compositionally biased region" description="Basic and acidic residues" evidence="1">
    <location>
        <begin position="17"/>
        <end position="27"/>
    </location>
</feature>
<feature type="domain" description="HTH arsR-type" evidence="2">
    <location>
        <begin position="78"/>
        <end position="117"/>
    </location>
</feature>
<dbReference type="PANTHER" id="PTHR30363">
    <property type="entry name" value="HTH-TYPE TRANSCRIPTIONAL REGULATOR SRLR-RELATED"/>
    <property type="match status" value="1"/>
</dbReference>
<organism evidence="3 4">
    <name type="scientific">Actinacidiphila guanduensis</name>
    <dbReference type="NCBI Taxonomy" id="310781"/>
    <lineage>
        <taxon>Bacteria</taxon>
        <taxon>Bacillati</taxon>
        <taxon>Actinomycetota</taxon>
        <taxon>Actinomycetes</taxon>
        <taxon>Kitasatosporales</taxon>
        <taxon>Streptomycetaceae</taxon>
        <taxon>Actinacidiphila</taxon>
    </lineage>
</organism>
<dbReference type="STRING" id="310781.SAMN05216259_105421"/>